<evidence type="ECO:0000256" key="4">
    <source>
        <dbReference type="ARBA" id="ARBA00023004"/>
    </source>
</evidence>
<evidence type="ECO:0000313" key="7">
    <source>
        <dbReference type="EMBL" id="MFC5060557.1"/>
    </source>
</evidence>
<dbReference type="PANTHER" id="PTHR43409">
    <property type="entry name" value="ANAEROBIC MAGNESIUM-PROTOPORPHYRIN IX MONOMETHYL ESTER CYCLASE-RELATED"/>
    <property type="match status" value="1"/>
</dbReference>
<organism evidence="7 8">
    <name type="scientific">Saccharothrix xinjiangensis</name>
    <dbReference type="NCBI Taxonomy" id="204798"/>
    <lineage>
        <taxon>Bacteria</taxon>
        <taxon>Bacillati</taxon>
        <taxon>Actinomycetota</taxon>
        <taxon>Actinomycetes</taxon>
        <taxon>Pseudonocardiales</taxon>
        <taxon>Pseudonocardiaceae</taxon>
        <taxon>Saccharothrix</taxon>
    </lineage>
</organism>
<evidence type="ECO:0000259" key="6">
    <source>
        <dbReference type="PROSITE" id="PS51332"/>
    </source>
</evidence>
<dbReference type="SMART" id="SM00729">
    <property type="entry name" value="Elp3"/>
    <property type="match status" value="1"/>
</dbReference>
<dbReference type="SUPFAM" id="SSF102114">
    <property type="entry name" value="Radical SAM enzymes"/>
    <property type="match status" value="1"/>
</dbReference>
<dbReference type="InterPro" id="IPR006158">
    <property type="entry name" value="Cobalamin-bd"/>
</dbReference>
<dbReference type="Gene3D" id="3.80.30.20">
    <property type="entry name" value="tm_1862 like domain"/>
    <property type="match status" value="1"/>
</dbReference>
<comment type="cofactor">
    <cofactor evidence="1">
        <name>[4Fe-4S] cluster</name>
        <dbReference type="ChEBI" id="CHEBI:49883"/>
    </cofactor>
</comment>
<keyword evidence="5" id="KW-0411">Iron-sulfur</keyword>
<comment type="caution">
    <text evidence="7">The sequence shown here is derived from an EMBL/GenBank/DDBJ whole genome shotgun (WGS) entry which is preliminary data.</text>
</comment>
<evidence type="ECO:0000256" key="3">
    <source>
        <dbReference type="ARBA" id="ARBA00022723"/>
    </source>
</evidence>
<name>A0ABV9YFN6_9PSEU</name>
<evidence type="ECO:0000256" key="2">
    <source>
        <dbReference type="ARBA" id="ARBA00022691"/>
    </source>
</evidence>
<dbReference type="Pfam" id="PF02310">
    <property type="entry name" value="B12-binding"/>
    <property type="match status" value="1"/>
</dbReference>
<keyword evidence="4" id="KW-0408">Iron</keyword>
<dbReference type="PROSITE" id="PS51332">
    <property type="entry name" value="B12_BINDING"/>
    <property type="match status" value="1"/>
</dbReference>
<dbReference type="SFLD" id="SFLDS00029">
    <property type="entry name" value="Radical_SAM"/>
    <property type="match status" value="1"/>
</dbReference>
<dbReference type="Proteomes" id="UP001595833">
    <property type="component" value="Unassembled WGS sequence"/>
</dbReference>
<dbReference type="Pfam" id="PF04055">
    <property type="entry name" value="Radical_SAM"/>
    <property type="match status" value="1"/>
</dbReference>
<dbReference type="InterPro" id="IPR023984">
    <property type="entry name" value="rSAM_ocin_1"/>
</dbReference>
<dbReference type="InterPro" id="IPR058240">
    <property type="entry name" value="rSAM_sf"/>
</dbReference>
<dbReference type="InterPro" id="IPR023404">
    <property type="entry name" value="rSAM_horseshoe"/>
</dbReference>
<dbReference type="NCBIfam" id="TIGR03975">
    <property type="entry name" value="rSAM_ocin_1"/>
    <property type="match status" value="1"/>
</dbReference>
<evidence type="ECO:0000313" key="8">
    <source>
        <dbReference type="Proteomes" id="UP001595833"/>
    </source>
</evidence>
<dbReference type="InterPro" id="IPR006638">
    <property type="entry name" value="Elp3/MiaA/NifB-like_rSAM"/>
</dbReference>
<proteinExistence type="predicted"/>
<accession>A0ABV9YFN6</accession>
<evidence type="ECO:0000256" key="1">
    <source>
        <dbReference type="ARBA" id="ARBA00001966"/>
    </source>
</evidence>
<keyword evidence="8" id="KW-1185">Reference proteome</keyword>
<reference evidence="8" key="1">
    <citation type="journal article" date="2019" name="Int. J. Syst. Evol. Microbiol.">
        <title>The Global Catalogue of Microorganisms (GCM) 10K type strain sequencing project: providing services to taxonomists for standard genome sequencing and annotation.</title>
        <authorList>
            <consortium name="The Broad Institute Genomics Platform"/>
            <consortium name="The Broad Institute Genome Sequencing Center for Infectious Disease"/>
            <person name="Wu L."/>
            <person name="Ma J."/>
        </authorList>
    </citation>
    <scope>NUCLEOTIDE SEQUENCE [LARGE SCALE GENOMIC DNA]</scope>
    <source>
        <strain evidence="8">KCTC 12848</strain>
    </source>
</reference>
<dbReference type="Gene3D" id="3.40.50.280">
    <property type="entry name" value="Cobalamin-binding domain"/>
    <property type="match status" value="1"/>
</dbReference>
<dbReference type="PANTHER" id="PTHR43409:SF7">
    <property type="entry name" value="BLL1977 PROTEIN"/>
    <property type="match status" value="1"/>
</dbReference>
<dbReference type="InterPro" id="IPR051198">
    <property type="entry name" value="BchE-like"/>
</dbReference>
<dbReference type="RefSeq" id="WP_344037529.1">
    <property type="nucleotide sequence ID" value="NZ_BAAAKE010000007.1"/>
</dbReference>
<protein>
    <submittedName>
        <fullName evidence="7">RiPP maturation radical SAM C-methyltransferase</fullName>
    </submittedName>
</protein>
<evidence type="ECO:0000256" key="5">
    <source>
        <dbReference type="ARBA" id="ARBA00023014"/>
    </source>
</evidence>
<dbReference type="SFLD" id="SFLDG01082">
    <property type="entry name" value="B12-binding_domain_containing"/>
    <property type="match status" value="1"/>
</dbReference>
<feature type="domain" description="B12-binding" evidence="6">
    <location>
        <begin position="93"/>
        <end position="229"/>
    </location>
</feature>
<keyword evidence="3" id="KW-0479">Metal-binding</keyword>
<dbReference type="InterPro" id="IPR007197">
    <property type="entry name" value="rSAM"/>
</dbReference>
<gene>
    <name evidence="7" type="ORF">ACFPFM_43195</name>
</gene>
<dbReference type="SFLD" id="SFLDF00324">
    <property type="entry name" value="bacteriocin_maturation"/>
    <property type="match status" value="1"/>
</dbReference>
<keyword evidence="2" id="KW-0949">S-adenosyl-L-methionine</keyword>
<sequence>MTSVSLPHPRPRHRAGPLRPRRVLLVCMPWASVDMPSLALSTLVPLVAEHDGVSEVDVLYANLRWVEYVHEHTSGTIGERDYNVIARGDFTGMGEWVFSPALYPTPAPEDTPFHALAREQGADLEAPARMFGCSRGFVDELAREIVRSGPDVVGLTTTFDQNIASLALAKRIKELAPHVVTVLGGANCDGSQGAALHRAFGFLDHVVRGEAELVLVELLDALAAQAAGEDVAPLLKGISGLCWREGGRSVVNPLSGAMVPMARVPAPRFDEYFAEFHRTRACRDVLPKICVEGGRGCWWGEKHHCTFCGLNGSLMTHRSKPPERMLEEIVSAVREHRALDVVFADNILDMGYLDSLIPDLGDTGWDLRLFFEVKSNLGYRQLRALADGGVTQIQPGIENLSSRVLKLMRKGVQGWQNVRFLRDCRSLAIFPSWNFLYGFPGETWDDYAPIVAQLPNLVHLFPPDAWPRVRLTRFSPYFDDPGLGMVNEGPSGLLSSIYQESVDDLSDLVYVFDSAPAGIGRAEGEELVAGLTAWNDGHPGARLVAVERPGGLSVVDERVRGRRREFELTGAEGLLYRDLLKGRTLAALAKRAAAAGSPLGGAEQAEVVAGWVDAGLVFRDGEHHVALATGLEWA</sequence>
<dbReference type="EMBL" id="JBHSJB010000053">
    <property type="protein sequence ID" value="MFC5060557.1"/>
    <property type="molecule type" value="Genomic_DNA"/>
</dbReference>
<dbReference type="CDD" id="cd01335">
    <property type="entry name" value="Radical_SAM"/>
    <property type="match status" value="1"/>
</dbReference>